<evidence type="ECO:0000256" key="2">
    <source>
        <dbReference type="ARBA" id="ARBA00004604"/>
    </source>
</evidence>
<feature type="domain" description="USP" evidence="14">
    <location>
        <begin position="85"/>
        <end position="380"/>
    </location>
</feature>
<dbReference type="EC" id="3.4.19.12" evidence="4"/>
<dbReference type="GO" id="GO:0016579">
    <property type="term" value="P:protein deubiquitination"/>
    <property type="evidence" value="ECO:0007669"/>
    <property type="project" value="InterPro"/>
</dbReference>
<evidence type="ECO:0000256" key="3">
    <source>
        <dbReference type="ARBA" id="ARBA00009085"/>
    </source>
</evidence>
<evidence type="ECO:0000256" key="11">
    <source>
        <dbReference type="ARBA" id="ARBA00042154"/>
    </source>
</evidence>
<keyword evidence="5" id="KW-0645">Protease</keyword>
<evidence type="ECO:0000256" key="8">
    <source>
        <dbReference type="ARBA" id="ARBA00022807"/>
    </source>
</evidence>
<dbReference type="PANTHER" id="PTHR24006">
    <property type="entry name" value="UBIQUITIN CARBOXYL-TERMINAL HYDROLASE"/>
    <property type="match status" value="1"/>
</dbReference>
<evidence type="ECO:0000256" key="12">
    <source>
        <dbReference type="ARBA" id="ARBA00042420"/>
    </source>
</evidence>
<dbReference type="InterPro" id="IPR028889">
    <property type="entry name" value="USP"/>
</dbReference>
<keyword evidence="8" id="KW-0788">Thiol protease</keyword>
<organism evidence="15">
    <name type="scientific">Cacopsylla melanoneura</name>
    <dbReference type="NCBI Taxonomy" id="428564"/>
    <lineage>
        <taxon>Eukaryota</taxon>
        <taxon>Metazoa</taxon>
        <taxon>Ecdysozoa</taxon>
        <taxon>Arthropoda</taxon>
        <taxon>Hexapoda</taxon>
        <taxon>Insecta</taxon>
        <taxon>Pterygota</taxon>
        <taxon>Neoptera</taxon>
        <taxon>Paraneoptera</taxon>
        <taxon>Hemiptera</taxon>
        <taxon>Sternorrhyncha</taxon>
        <taxon>Psylloidea</taxon>
        <taxon>Psyllidae</taxon>
        <taxon>Psyllinae</taxon>
        <taxon>Cacopsylla</taxon>
    </lineage>
</organism>
<dbReference type="InterPro" id="IPR038765">
    <property type="entry name" value="Papain-like_cys_pep_sf"/>
</dbReference>
<evidence type="ECO:0000256" key="7">
    <source>
        <dbReference type="ARBA" id="ARBA00022801"/>
    </source>
</evidence>
<evidence type="ECO:0000256" key="5">
    <source>
        <dbReference type="ARBA" id="ARBA00022670"/>
    </source>
</evidence>
<evidence type="ECO:0000256" key="13">
    <source>
        <dbReference type="ARBA" id="ARBA00043009"/>
    </source>
</evidence>
<evidence type="ECO:0000256" key="9">
    <source>
        <dbReference type="ARBA" id="ARBA00039432"/>
    </source>
</evidence>
<comment type="similarity">
    <text evidence="3">Belongs to the peptidase C19 family.</text>
</comment>
<name>A0A8D8XK91_9HEMI</name>
<dbReference type="SUPFAM" id="SSF54001">
    <property type="entry name" value="Cysteine proteinases"/>
    <property type="match status" value="1"/>
</dbReference>
<proteinExistence type="inferred from homology"/>
<evidence type="ECO:0000256" key="4">
    <source>
        <dbReference type="ARBA" id="ARBA00012759"/>
    </source>
</evidence>
<dbReference type="Gene3D" id="3.90.70.10">
    <property type="entry name" value="Cysteine proteinases"/>
    <property type="match status" value="1"/>
</dbReference>
<dbReference type="EMBL" id="HBUF01338721">
    <property type="protein sequence ID" value="CAG6698553.1"/>
    <property type="molecule type" value="Transcribed_RNA"/>
</dbReference>
<comment type="catalytic activity">
    <reaction evidence="1">
        <text>Thiol-dependent hydrolysis of ester, thioester, amide, peptide and isopeptide bonds formed by the C-terminal Gly of ubiquitin (a 76-residue protein attached to proteins as an intracellular targeting signal).</text>
        <dbReference type="EC" id="3.4.19.12"/>
    </reaction>
</comment>
<dbReference type="GO" id="GO:0005730">
    <property type="term" value="C:nucleolus"/>
    <property type="evidence" value="ECO:0007669"/>
    <property type="project" value="UniProtKB-SubCell"/>
</dbReference>
<dbReference type="Pfam" id="PF00443">
    <property type="entry name" value="UCH"/>
    <property type="match status" value="1"/>
</dbReference>
<dbReference type="PANTHER" id="PTHR24006:SF758">
    <property type="entry name" value="UBIQUITIN CARBOXYL-TERMINAL HYDROLASE 36"/>
    <property type="match status" value="1"/>
</dbReference>
<dbReference type="InterPro" id="IPR018200">
    <property type="entry name" value="USP_CS"/>
</dbReference>
<accession>A0A8D8XK91</accession>
<evidence type="ECO:0000256" key="6">
    <source>
        <dbReference type="ARBA" id="ARBA00022786"/>
    </source>
</evidence>
<dbReference type="AlphaFoldDB" id="A0A8D8XK91"/>
<dbReference type="PROSITE" id="PS00972">
    <property type="entry name" value="USP_1"/>
    <property type="match status" value="1"/>
</dbReference>
<evidence type="ECO:0000259" key="14">
    <source>
        <dbReference type="PROSITE" id="PS50235"/>
    </source>
</evidence>
<comment type="subcellular location">
    <subcellularLocation>
        <location evidence="2">Nucleus</location>
        <location evidence="2">Nucleolus</location>
    </subcellularLocation>
</comment>
<dbReference type="InterPro" id="IPR001394">
    <property type="entry name" value="Peptidase_C19_UCH"/>
</dbReference>
<sequence>MFSFHIFIPFLFRFKNNVVSTHISTHTHTHTSAPPFSLFFCSRSSRSKPGHSHGQPQRTSTFKDCKEISTSPQSSRMFNESQVGLGLENLGATCYINSTLQALFHIPSFYNLLVNDSKHQLCENECLVCAMRKTLAHCQTKSGVAFQPDLIYNKLKLIAPQLSLNRQEDSQEFLMHLIQGMHESYLKANKLNFYPEETTPINQLFGFEICIEKACPSCLHVSTTYEHHTELSLAIHHHDSLDKALKAFFQKDLLQEYTCQNCGEKVEATMQSLVNKPPNVLQLQLKRFALDGTKLRKLVHKVLVPQQLELGKYFPSSSPADYKLVSAIIHHGPSIGQGHYTCIGSTSDGVFYVFNDEQVSRASPRPDLFSEAYVVLYERTRPGNPKPIHGDVTQADFKYSHGASYSKDKRTHLNTKGDDGWETVTGRYKDRKPSISQQQLSLTSSNLKNAEILLPNYEVNGCFSAKQFMIGS</sequence>
<keyword evidence="7 15" id="KW-0378">Hydrolase</keyword>
<evidence type="ECO:0000256" key="1">
    <source>
        <dbReference type="ARBA" id="ARBA00000707"/>
    </source>
</evidence>
<reference evidence="15" key="1">
    <citation type="submission" date="2021-05" db="EMBL/GenBank/DDBJ databases">
        <authorList>
            <person name="Alioto T."/>
            <person name="Alioto T."/>
            <person name="Gomez Garrido J."/>
        </authorList>
    </citation>
    <scope>NUCLEOTIDE SEQUENCE</scope>
</reference>
<dbReference type="GO" id="GO:0042981">
    <property type="term" value="P:regulation of apoptotic process"/>
    <property type="evidence" value="ECO:0007669"/>
    <property type="project" value="TreeGrafter"/>
</dbReference>
<evidence type="ECO:0000256" key="10">
    <source>
        <dbReference type="ARBA" id="ARBA00041300"/>
    </source>
</evidence>
<dbReference type="PROSITE" id="PS50235">
    <property type="entry name" value="USP_3"/>
    <property type="match status" value="1"/>
</dbReference>
<dbReference type="GO" id="GO:0004843">
    <property type="term" value="F:cysteine-type deubiquitinase activity"/>
    <property type="evidence" value="ECO:0007669"/>
    <property type="project" value="UniProtKB-EC"/>
</dbReference>
<keyword evidence="6" id="KW-0833">Ubl conjugation pathway</keyword>
<dbReference type="GO" id="GO:0005829">
    <property type="term" value="C:cytosol"/>
    <property type="evidence" value="ECO:0007669"/>
    <property type="project" value="TreeGrafter"/>
</dbReference>
<dbReference type="GO" id="GO:0006508">
    <property type="term" value="P:proteolysis"/>
    <property type="evidence" value="ECO:0007669"/>
    <property type="project" value="UniProtKB-KW"/>
</dbReference>
<protein>
    <recommendedName>
        <fullName evidence="9">Ubiquitin carboxyl-terminal hydrolase 36</fullName>
        <ecNumber evidence="4">3.4.19.12</ecNumber>
    </recommendedName>
    <alternativeName>
        <fullName evidence="12">Deubiquitinating enzyme 36</fullName>
    </alternativeName>
    <alternativeName>
        <fullName evidence="11">Protein scrawny</fullName>
    </alternativeName>
    <alternativeName>
        <fullName evidence="10">Ubiquitin thioesterase 36</fullName>
    </alternativeName>
    <alternativeName>
        <fullName evidence="13">Ubiquitin-specific-processing protease 36</fullName>
    </alternativeName>
</protein>
<dbReference type="InterPro" id="IPR050164">
    <property type="entry name" value="Peptidase_C19"/>
</dbReference>
<evidence type="ECO:0000313" key="15">
    <source>
        <dbReference type="EMBL" id="CAG6698553.1"/>
    </source>
</evidence>